<reference evidence="1 2" key="1">
    <citation type="submission" date="2015-11" db="EMBL/GenBank/DDBJ databases">
        <title>Genomic analysis of 38 Legionella species identifies large and diverse effector repertoires.</title>
        <authorList>
            <person name="Burstein D."/>
            <person name="Amaro F."/>
            <person name="Zusman T."/>
            <person name="Lifshitz Z."/>
            <person name="Cohen O."/>
            <person name="Gilbert J.A."/>
            <person name="Pupko T."/>
            <person name="Shuman H.A."/>
            <person name="Segal G."/>
        </authorList>
    </citation>
    <scope>NUCLEOTIDE SEQUENCE [LARGE SCALE GENOMIC DNA]</scope>
    <source>
        <strain evidence="1 2">IMVS3376</strain>
    </source>
</reference>
<accession>A0A0W0ZKK3</accession>
<evidence type="ECO:0008006" key="3">
    <source>
        <dbReference type="Google" id="ProtNLM"/>
    </source>
</evidence>
<gene>
    <name evidence="1" type="ORF">Lste_2441</name>
</gene>
<organism evidence="1 2">
    <name type="scientific">Legionella steelei</name>
    <dbReference type="NCBI Taxonomy" id="947033"/>
    <lineage>
        <taxon>Bacteria</taxon>
        <taxon>Pseudomonadati</taxon>
        <taxon>Pseudomonadota</taxon>
        <taxon>Gammaproteobacteria</taxon>
        <taxon>Legionellales</taxon>
        <taxon>Legionellaceae</taxon>
        <taxon>Legionella</taxon>
    </lineage>
</organism>
<dbReference type="Proteomes" id="UP000054926">
    <property type="component" value="Unassembled WGS sequence"/>
</dbReference>
<sequence>MLEKKEISTPEQENSMMAPLPVELLVHLFSFFNNNEKRVAKGVSHLCKDVIDKFFTHKNIPLTYNAHKDGYVSSFILLPGHRIVFSVVLEKTTSLSRAGLIFFNCKENQIKEVLLIEEYEKNGKLDHLHALPNGDLVALLYNTNDAPPYILLLNGKTGEEKNRILLAKKHGKESPCLKELQVLSSNQCIAVCDSGNFYLIDVENPVAKKISLADAKKLSKKKYSLFEGRPSQALNIYSLPDGNKLSINHRLPHDTLGSGGHLSILYTESTKNQFSDEEDFKDALYKK</sequence>
<dbReference type="OrthoDB" id="5657161at2"/>
<dbReference type="PATRIC" id="fig|947033.5.peg.2590"/>
<evidence type="ECO:0000313" key="2">
    <source>
        <dbReference type="Proteomes" id="UP000054926"/>
    </source>
</evidence>
<dbReference type="AlphaFoldDB" id="A0A0W0ZKK3"/>
<protein>
    <recommendedName>
        <fullName evidence="3">F-box domain-containing protein</fullName>
    </recommendedName>
</protein>
<dbReference type="EMBL" id="LNYY01000019">
    <property type="protein sequence ID" value="KTD69283.1"/>
    <property type="molecule type" value="Genomic_DNA"/>
</dbReference>
<evidence type="ECO:0000313" key="1">
    <source>
        <dbReference type="EMBL" id="KTD69283.1"/>
    </source>
</evidence>
<dbReference type="RefSeq" id="WP_058511233.1">
    <property type="nucleotide sequence ID" value="NZ_LNYY01000019.1"/>
</dbReference>
<name>A0A0W0ZKK3_9GAMM</name>
<comment type="caution">
    <text evidence="1">The sequence shown here is derived from an EMBL/GenBank/DDBJ whole genome shotgun (WGS) entry which is preliminary data.</text>
</comment>
<proteinExistence type="predicted"/>
<keyword evidence="2" id="KW-1185">Reference proteome</keyword>